<sequence length="189" mass="21287">MVKYSQEPDNIVKAAKAKGTHLRVHFKHTREIGQAIKGRSIANARSYLENVLAFKEAIPFTKYTGGIGRHAVAKQYKTPGDKVQWPQKATKTFLDLLRNIESNAEAKGLELEKVIITSVNCNQAPKMRRRTYRAHGRINAYQSSPAHIEIIVEEKNEEIVKEKEVVQVKLSKKQLAQTRNKSIKVGGGI</sequence>
<dbReference type="InterPro" id="IPR001063">
    <property type="entry name" value="Ribosomal_uL22"/>
</dbReference>
<dbReference type="EMBL" id="HBIC01016436">
    <property type="protein sequence ID" value="CAE0279454.1"/>
    <property type="molecule type" value="Transcribed_RNA"/>
</dbReference>
<proteinExistence type="inferred from homology"/>
<evidence type="ECO:0000256" key="3">
    <source>
        <dbReference type="ARBA" id="ARBA00023274"/>
    </source>
</evidence>
<protein>
    <recommendedName>
        <fullName evidence="6">60S ribosomal protein L17</fullName>
    </recommendedName>
</protein>
<dbReference type="CDD" id="cd00336">
    <property type="entry name" value="Ribosomal_L22"/>
    <property type="match status" value="1"/>
</dbReference>
<dbReference type="InterPro" id="IPR018260">
    <property type="entry name" value="Ribosomal_uL22_CS"/>
</dbReference>
<dbReference type="Pfam" id="PF00237">
    <property type="entry name" value="Ribosomal_L22"/>
    <property type="match status" value="1"/>
</dbReference>
<keyword evidence="2 4" id="KW-0689">Ribosomal protein</keyword>
<evidence type="ECO:0000256" key="4">
    <source>
        <dbReference type="RuleBase" id="RU004005"/>
    </source>
</evidence>
<dbReference type="SUPFAM" id="SSF54843">
    <property type="entry name" value="Ribosomal protein L22"/>
    <property type="match status" value="1"/>
</dbReference>
<dbReference type="PANTHER" id="PTHR11593:SF10">
    <property type="entry name" value="60S RIBOSOMAL PROTEIN L17"/>
    <property type="match status" value="1"/>
</dbReference>
<organism evidence="5">
    <name type="scientific">Spumella elongata</name>
    <dbReference type="NCBI Taxonomy" id="89044"/>
    <lineage>
        <taxon>Eukaryota</taxon>
        <taxon>Sar</taxon>
        <taxon>Stramenopiles</taxon>
        <taxon>Ochrophyta</taxon>
        <taxon>Chrysophyceae</taxon>
        <taxon>Chromulinales</taxon>
        <taxon>Chromulinaceae</taxon>
        <taxon>Spumella</taxon>
    </lineage>
</organism>
<dbReference type="NCBIfam" id="TIGR01038">
    <property type="entry name" value="uL22_arch_euk"/>
    <property type="match status" value="1"/>
</dbReference>
<dbReference type="PROSITE" id="PS00464">
    <property type="entry name" value="RIBOSOMAL_L22"/>
    <property type="match status" value="1"/>
</dbReference>
<evidence type="ECO:0000256" key="1">
    <source>
        <dbReference type="ARBA" id="ARBA00009451"/>
    </source>
</evidence>
<dbReference type="GO" id="GO:0022625">
    <property type="term" value="C:cytosolic large ribosomal subunit"/>
    <property type="evidence" value="ECO:0007669"/>
    <property type="project" value="TreeGrafter"/>
</dbReference>
<dbReference type="AlphaFoldDB" id="A0A7S3GXS5"/>
<accession>A0A7S3GXS5</accession>
<evidence type="ECO:0008006" key="6">
    <source>
        <dbReference type="Google" id="ProtNLM"/>
    </source>
</evidence>
<keyword evidence="3 4" id="KW-0687">Ribonucleoprotein</keyword>
<dbReference type="PANTHER" id="PTHR11593">
    <property type="entry name" value="60S RIBOSOMAL PROTEIN L17"/>
    <property type="match status" value="1"/>
</dbReference>
<evidence type="ECO:0000313" key="5">
    <source>
        <dbReference type="EMBL" id="CAE0279454.1"/>
    </source>
</evidence>
<reference evidence="5" key="1">
    <citation type="submission" date="2021-01" db="EMBL/GenBank/DDBJ databases">
        <authorList>
            <person name="Corre E."/>
            <person name="Pelletier E."/>
            <person name="Niang G."/>
            <person name="Scheremetjew M."/>
            <person name="Finn R."/>
            <person name="Kale V."/>
            <person name="Holt S."/>
            <person name="Cochrane G."/>
            <person name="Meng A."/>
            <person name="Brown T."/>
            <person name="Cohen L."/>
        </authorList>
    </citation>
    <scope>NUCLEOTIDE SEQUENCE</scope>
    <source>
        <strain evidence="5">CCAP 955/1</strain>
    </source>
</reference>
<dbReference type="GO" id="GO:0002181">
    <property type="term" value="P:cytoplasmic translation"/>
    <property type="evidence" value="ECO:0007669"/>
    <property type="project" value="TreeGrafter"/>
</dbReference>
<evidence type="ECO:0000256" key="2">
    <source>
        <dbReference type="ARBA" id="ARBA00022980"/>
    </source>
</evidence>
<dbReference type="GO" id="GO:0003735">
    <property type="term" value="F:structural constituent of ribosome"/>
    <property type="evidence" value="ECO:0007669"/>
    <property type="project" value="InterPro"/>
</dbReference>
<dbReference type="InterPro" id="IPR005721">
    <property type="entry name" value="Ribosomal_uL22_euk/arc"/>
</dbReference>
<dbReference type="Gene3D" id="3.90.470.10">
    <property type="entry name" value="Ribosomal protein L22/L17"/>
    <property type="match status" value="1"/>
</dbReference>
<name>A0A7S3GXS5_9STRA</name>
<gene>
    <name evidence="5" type="ORF">SELO1098_LOCUS8287</name>
</gene>
<dbReference type="InterPro" id="IPR036394">
    <property type="entry name" value="Ribosomal_uL22_sf"/>
</dbReference>
<comment type="similarity">
    <text evidence="1 4">Belongs to the universal ribosomal protein uL22 family.</text>
</comment>